<evidence type="ECO:0000313" key="11">
    <source>
        <dbReference type="Proteomes" id="UP000199025"/>
    </source>
</evidence>
<evidence type="ECO:0000256" key="1">
    <source>
        <dbReference type="ARBA" id="ARBA00004651"/>
    </source>
</evidence>
<organism evidence="10 11">
    <name type="scientific">Amycolatopsis sacchari</name>
    <dbReference type="NCBI Taxonomy" id="115433"/>
    <lineage>
        <taxon>Bacteria</taxon>
        <taxon>Bacillati</taxon>
        <taxon>Actinomycetota</taxon>
        <taxon>Actinomycetes</taxon>
        <taxon>Pseudonocardiales</taxon>
        <taxon>Pseudonocardiaceae</taxon>
        <taxon>Amycolatopsis</taxon>
    </lineage>
</organism>
<comment type="similarity">
    <text evidence="8">Belongs to the binding-protein-dependent transport system permease family. LivHM subfamily.</text>
</comment>
<keyword evidence="11" id="KW-1185">Reference proteome</keyword>
<evidence type="ECO:0000256" key="9">
    <source>
        <dbReference type="SAM" id="Phobius"/>
    </source>
</evidence>
<gene>
    <name evidence="10" type="ORF">SAMN05421835_12928</name>
</gene>
<evidence type="ECO:0000256" key="7">
    <source>
        <dbReference type="ARBA" id="ARBA00023136"/>
    </source>
</evidence>
<dbReference type="InterPro" id="IPR052157">
    <property type="entry name" value="BCAA_transport_permease"/>
</dbReference>
<dbReference type="Pfam" id="PF02653">
    <property type="entry name" value="BPD_transp_2"/>
    <property type="match status" value="1"/>
</dbReference>
<dbReference type="Proteomes" id="UP000199025">
    <property type="component" value="Unassembled WGS sequence"/>
</dbReference>
<keyword evidence="6 9" id="KW-1133">Transmembrane helix</keyword>
<sequence>MGDALLSIVVSAVVLGSLYSLLASGLSLIWSTLGIFNYAHGALLLVGAYLIWTLSARAGLPVILAFAAAVPLLALVGIALEFVAVRPFAGRANGTLLVMVSTLAVANAVGGGAQLVWGPENVQIAPLVEGSFLVGRVAVAGTTLVALGLALVLVIGLIVLLARTEWGVTLRAVAQNRDMAMLVGVRPARVYALVFGIASVLACAAALVYGTNSTITPAKGFEPLLTAFVVLVFGGSATLWGTLVGAFVIGLLDAATTYWLGLQWSPVAVFLVLVVVMLVRPQGLVKGKVA</sequence>
<evidence type="ECO:0000313" key="10">
    <source>
        <dbReference type="EMBL" id="SFK69568.1"/>
    </source>
</evidence>
<comment type="subcellular location">
    <subcellularLocation>
        <location evidence="1">Cell membrane</location>
        <topology evidence="1">Multi-pass membrane protein</topology>
    </subcellularLocation>
</comment>
<name>A0A1I4BL95_9PSEU</name>
<protein>
    <submittedName>
        <fullName evidence="10">Branched-chain amino acid transport system permease protein</fullName>
    </submittedName>
</protein>
<dbReference type="InterPro" id="IPR001851">
    <property type="entry name" value="ABC_transp_permease"/>
</dbReference>
<dbReference type="GO" id="GO:0006865">
    <property type="term" value="P:amino acid transport"/>
    <property type="evidence" value="ECO:0007669"/>
    <property type="project" value="UniProtKB-KW"/>
</dbReference>
<evidence type="ECO:0000256" key="2">
    <source>
        <dbReference type="ARBA" id="ARBA00022448"/>
    </source>
</evidence>
<feature type="transmembrane region" description="Helical" evidence="9">
    <location>
        <begin position="137"/>
        <end position="162"/>
    </location>
</feature>
<evidence type="ECO:0000256" key="5">
    <source>
        <dbReference type="ARBA" id="ARBA00022970"/>
    </source>
</evidence>
<keyword evidence="3" id="KW-1003">Cell membrane</keyword>
<feature type="transmembrane region" description="Helical" evidence="9">
    <location>
        <begin position="58"/>
        <end position="84"/>
    </location>
</feature>
<dbReference type="RefSeq" id="WP_143249992.1">
    <property type="nucleotide sequence ID" value="NZ_CBDQZW010000059.1"/>
</dbReference>
<dbReference type="CDD" id="cd06582">
    <property type="entry name" value="TM_PBP1_LivH_like"/>
    <property type="match status" value="1"/>
</dbReference>
<keyword evidence="7 9" id="KW-0472">Membrane</keyword>
<dbReference type="AlphaFoldDB" id="A0A1I4BL95"/>
<evidence type="ECO:0000256" key="4">
    <source>
        <dbReference type="ARBA" id="ARBA00022692"/>
    </source>
</evidence>
<proteinExistence type="inferred from homology"/>
<keyword evidence="2" id="KW-0813">Transport</keyword>
<feature type="transmembrane region" description="Helical" evidence="9">
    <location>
        <begin position="259"/>
        <end position="279"/>
    </location>
</feature>
<evidence type="ECO:0000256" key="3">
    <source>
        <dbReference type="ARBA" id="ARBA00022475"/>
    </source>
</evidence>
<keyword evidence="4 9" id="KW-0812">Transmembrane</keyword>
<evidence type="ECO:0000256" key="6">
    <source>
        <dbReference type="ARBA" id="ARBA00022989"/>
    </source>
</evidence>
<evidence type="ECO:0000256" key="8">
    <source>
        <dbReference type="ARBA" id="ARBA00037998"/>
    </source>
</evidence>
<feature type="transmembrane region" description="Helical" evidence="9">
    <location>
        <begin position="224"/>
        <end position="252"/>
    </location>
</feature>
<reference evidence="10 11" key="1">
    <citation type="submission" date="2016-10" db="EMBL/GenBank/DDBJ databases">
        <authorList>
            <person name="de Groot N.N."/>
        </authorList>
    </citation>
    <scope>NUCLEOTIDE SEQUENCE [LARGE SCALE GENOMIC DNA]</scope>
    <source>
        <strain evidence="10 11">DSM 44468</strain>
    </source>
</reference>
<keyword evidence="5" id="KW-0029">Amino-acid transport</keyword>
<feature type="transmembrane region" description="Helical" evidence="9">
    <location>
        <begin position="190"/>
        <end position="212"/>
    </location>
</feature>
<dbReference type="STRING" id="115433.SAMN05421835_12928"/>
<feature type="transmembrane region" description="Helical" evidence="9">
    <location>
        <begin position="6"/>
        <end position="28"/>
    </location>
</feature>
<dbReference type="OrthoDB" id="9807115at2"/>
<dbReference type="GO" id="GO:0005886">
    <property type="term" value="C:plasma membrane"/>
    <property type="evidence" value="ECO:0007669"/>
    <property type="project" value="UniProtKB-SubCell"/>
</dbReference>
<dbReference type="EMBL" id="FORP01000029">
    <property type="protein sequence ID" value="SFK69568.1"/>
    <property type="molecule type" value="Genomic_DNA"/>
</dbReference>
<feature type="transmembrane region" description="Helical" evidence="9">
    <location>
        <begin position="35"/>
        <end position="52"/>
    </location>
</feature>
<accession>A0A1I4BL95</accession>
<dbReference type="PANTHER" id="PTHR11795:SF445">
    <property type="entry name" value="AMINO ACID ABC TRANSPORTER PERMEASE PROTEIN"/>
    <property type="match status" value="1"/>
</dbReference>
<dbReference type="PANTHER" id="PTHR11795">
    <property type="entry name" value="BRANCHED-CHAIN AMINO ACID TRANSPORT SYSTEM PERMEASE PROTEIN LIVH"/>
    <property type="match status" value="1"/>
</dbReference>
<feature type="transmembrane region" description="Helical" evidence="9">
    <location>
        <begin position="96"/>
        <end position="117"/>
    </location>
</feature>
<dbReference type="GO" id="GO:0022857">
    <property type="term" value="F:transmembrane transporter activity"/>
    <property type="evidence" value="ECO:0007669"/>
    <property type="project" value="InterPro"/>
</dbReference>